<feature type="transmembrane region" description="Helical" evidence="1">
    <location>
        <begin position="21"/>
        <end position="42"/>
    </location>
</feature>
<feature type="transmembrane region" description="Helical" evidence="1">
    <location>
        <begin position="80"/>
        <end position="98"/>
    </location>
</feature>
<evidence type="ECO:0000313" key="3">
    <source>
        <dbReference type="Proteomes" id="UP000515871"/>
    </source>
</evidence>
<proteinExistence type="predicted"/>
<dbReference type="Proteomes" id="UP000515871">
    <property type="component" value="Chromosome"/>
</dbReference>
<name>A0ABX6SWW9_9ACTN</name>
<keyword evidence="1" id="KW-0812">Transmembrane</keyword>
<keyword evidence="3" id="KW-1185">Reference proteome</keyword>
<organism evidence="2 3">
    <name type="scientific">Aeromicrobium senzhongii</name>
    <dbReference type="NCBI Taxonomy" id="2663859"/>
    <lineage>
        <taxon>Bacteria</taxon>
        <taxon>Bacillati</taxon>
        <taxon>Actinomycetota</taxon>
        <taxon>Actinomycetes</taxon>
        <taxon>Propionibacteriales</taxon>
        <taxon>Nocardioidaceae</taxon>
        <taxon>Aeromicrobium</taxon>
    </lineage>
</organism>
<reference evidence="2 3" key="1">
    <citation type="submission" date="2020-08" db="EMBL/GenBank/DDBJ databases">
        <title>Novel species in genus Aeromicrobium.</title>
        <authorList>
            <person name="Zhang G."/>
        </authorList>
    </citation>
    <scope>NUCLEOTIDE SEQUENCE [LARGE SCALE GENOMIC DNA]</scope>
    <source>
        <strain evidence="3">zg-629</strain>
    </source>
</reference>
<gene>
    <name evidence="2" type="ORF">H9L21_07305</name>
</gene>
<keyword evidence="1" id="KW-0472">Membrane</keyword>
<feature type="transmembrane region" description="Helical" evidence="1">
    <location>
        <begin position="48"/>
        <end position="68"/>
    </location>
</feature>
<dbReference type="RefSeq" id="WP_154595075.1">
    <property type="nucleotide sequence ID" value="NZ_CP060587.1"/>
</dbReference>
<evidence type="ECO:0000256" key="1">
    <source>
        <dbReference type="SAM" id="Phobius"/>
    </source>
</evidence>
<evidence type="ECO:0000313" key="2">
    <source>
        <dbReference type="EMBL" id="QNL95702.1"/>
    </source>
</evidence>
<protein>
    <recommendedName>
        <fullName evidence="4">DUF3017 domain-containing protein</fullName>
    </recommendedName>
</protein>
<keyword evidence="1" id="KW-1133">Transmembrane helix</keyword>
<dbReference type="EMBL" id="CP060587">
    <property type="protein sequence ID" value="QNL95702.1"/>
    <property type="molecule type" value="Genomic_DNA"/>
</dbReference>
<evidence type="ECO:0008006" key="4">
    <source>
        <dbReference type="Google" id="ProtNLM"/>
    </source>
</evidence>
<accession>A0ABX6SWW9</accession>
<sequence>MHDSEEDRGDTHRRGVRFDEGWHLFASGFGSVVLASVCALLAGPFFELALGSALVALALFVFWTMSPQRHGWDRGSARQLMTWLLGALLGAAVVWYLFFMPDF</sequence>